<evidence type="ECO:0000313" key="4">
    <source>
        <dbReference type="Proteomes" id="UP000193685"/>
    </source>
</evidence>
<proteinExistence type="predicted"/>
<evidence type="ECO:0000313" key="3">
    <source>
        <dbReference type="EMBL" id="ORY80523.1"/>
    </source>
</evidence>
<name>A0A1Y2F9H2_PROLT</name>
<dbReference type="AlphaFoldDB" id="A0A1Y2F9H2"/>
<dbReference type="OMA" id="MASMITR"/>
<feature type="transmembrane region" description="Helical" evidence="2">
    <location>
        <begin position="15"/>
        <end position="33"/>
    </location>
</feature>
<keyword evidence="2" id="KW-0472">Membrane</keyword>
<keyword evidence="4" id="KW-1185">Reference proteome</keyword>
<keyword evidence="2" id="KW-1133">Transmembrane helix</keyword>
<dbReference type="InterPro" id="IPR039965">
    <property type="entry name" value="C3H7.08c"/>
</dbReference>
<reference evidence="3 4" key="1">
    <citation type="submission" date="2016-07" db="EMBL/GenBank/DDBJ databases">
        <title>Pervasive Adenine N6-methylation of Active Genes in Fungi.</title>
        <authorList>
            <consortium name="DOE Joint Genome Institute"/>
            <person name="Mondo S.J."/>
            <person name="Dannebaum R.O."/>
            <person name="Kuo R.C."/>
            <person name="Labutti K."/>
            <person name="Haridas S."/>
            <person name="Kuo A."/>
            <person name="Salamov A."/>
            <person name="Ahrendt S.R."/>
            <person name="Lipzen A."/>
            <person name="Sullivan W."/>
            <person name="Andreopoulos W.B."/>
            <person name="Clum A."/>
            <person name="Lindquist E."/>
            <person name="Daum C."/>
            <person name="Ramamoorthy G.K."/>
            <person name="Gryganskyi A."/>
            <person name="Culley D."/>
            <person name="Magnuson J.K."/>
            <person name="James T.Y."/>
            <person name="O'Malley M.A."/>
            <person name="Stajich J.E."/>
            <person name="Spatafora J.W."/>
            <person name="Visel A."/>
            <person name="Grigoriev I.V."/>
        </authorList>
    </citation>
    <scope>NUCLEOTIDE SEQUENCE [LARGE SCALE GENOMIC DNA]</scope>
    <source>
        <strain evidence="3 4">12-1054</strain>
    </source>
</reference>
<dbReference type="EMBL" id="MCFI01000013">
    <property type="protein sequence ID" value="ORY80523.1"/>
    <property type="molecule type" value="Genomic_DNA"/>
</dbReference>
<sequence length="106" mass="11735">MASKMMKWGRKDPELYVLGFIYAGIFGVAGYHLGKKGGNAKPEANVQIPEKGMPWHDDDEGGDYKYKYHPGGDPSRAPKEAPGALHSHTIMVALPDELYEKFNKAD</sequence>
<dbReference type="RefSeq" id="XP_040724411.1">
    <property type="nucleotide sequence ID" value="XM_040871777.1"/>
</dbReference>
<protein>
    <recommendedName>
        <fullName evidence="5">NADH-ubiquinone reductase complex 1 MLRQ subunit-domain-containing protein</fullName>
    </recommendedName>
</protein>
<accession>A0A1Y2F9H2</accession>
<dbReference type="PANTHER" id="PTHR40466:SF1">
    <property type="entry name" value="FUNGAL PROTEIN"/>
    <property type="match status" value="1"/>
</dbReference>
<evidence type="ECO:0000256" key="2">
    <source>
        <dbReference type="SAM" id="Phobius"/>
    </source>
</evidence>
<feature type="region of interest" description="Disordered" evidence="1">
    <location>
        <begin position="63"/>
        <end position="82"/>
    </location>
</feature>
<dbReference type="OrthoDB" id="3141857at2759"/>
<evidence type="ECO:0000256" key="1">
    <source>
        <dbReference type="SAM" id="MobiDB-lite"/>
    </source>
</evidence>
<dbReference type="PANTHER" id="PTHR40466">
    <property type="entry name" value="EXPRESSED PROTEIN"/>
    <property type="match status" value="1"/>
</dbReference>
<keyword evidence="2" id="KW-0812">Transmembrane</keyword>
<evidence type="ECO:0008006" key="5">
    <source>
        <dbReference type="Google" id="ProtNLM"/>
    </source>
</evidence>
<dbReference type="Proteomes" id="UP000193685">
    <property type="component" value="Unassembled WGS sequence"/>
</dbReference>
<organism evidence="3 4">
    <name type="scientific">Protomyces lactucae-debilis</name>
    <dbReference type="NCBI Taxonomy" id="2754530"/>
    <lineage>
        <taxon>Eukaryota</taxon>
        <taxon>Fungi</taxon>
        <taxon>Dikarya</taxon>
        <taxon>Ascomycota</taxon>
        <taxon>Taphrinomycotina</taxon>
        <taxon>Taphrinomycetes</taxon>
        <taxon>Taphrinales</taxon>
        <taxon>Protomycetaceae</taxon>
        <taxon>Protomyces</taxon>
    </lineage>
</organism>
<gene>
    <name evidence="3" type="ORF">BCR37DRAFT_399569</name>
</gene>
<comment type="caution">
    <text evidence="3">The sequence shown here is derived from an EMBL/GenBank/DDBJ whole genome shotgun (WGS) entry which is preliminary data.</text>
</comment>
<dbReference type="GeneID" id="63788376"/>